<evidence type="ECO:0008006" key="2">
    <source>
        <dbReference type="Google" id="ProtNLM"/>
    </source>
</evidence>
<gene>
    <name evidence="1" type="ORF">S06H3_60014</name>
</gene>
<sequence>ITDTDDVTKTWVMRAIRKGIEEGQSIQQMEDRLIWVRASWAKHQPGKQSRAEKIARTETGMAYNMGSLIGYRDSEVVEFVNVYDGGAPGSCAPCNEVNGQVWTVSYAMDHLLEHPNCIRAFGAAIDVEPEPGVAEPKPDEGVPITERRGGATKPITEEYRTVGRKVNNWLLEGRRSPKTLNEAYETMQDIVS</sequence>
<reference evidence="1" key="1">
    <citation type="journal article" date="2014" name="Front. Microbiol.">
        <title>High frequency of phylogenetically diverse reductive dehalogenase-homologous genes in deep subseafloor sedimentary metagenomes.</title>
        <authorList>
            <person name="Kawai M."/>
            <person name="Futagami T."/>
            <person name="Toyoda A."/>
            <person name="Takaki Y."/>
            <person name="Nishi S."/>
            <person name="Hori S."/>
            <person name="Arai W."/>
            <person name="Tsubouchi T."/>
            <person name="Morono Y."/>
            <person name="Uchiyama I."/>
            <person name="Ito T."/>
            <person name="Fujiyama A."/>
            <person name="Inagaki F."/>
            <person name="Takami H."/>
        </authorList>
    </citation>
    <scope>NUCLEOTIDE SEQUENCE</scope>
    <source>
        <strain evidence="1">Expedition CK06-06</strain>
    </source>
</reference>
<feature type="non-terminal residue" evidence="1">
    <location>
        <position position="1"/>
    </location>
</feature>
<dbReference type="AlphaFoldDB" id="X1QGF7"/>
<feature type="non-terminal residue" evidence="1">
    <location>
        <position position="192"/>
    </location>
</feature>
<accession>X1QGF7</accession>
<proteinExistence type="predicted"/>
<evidence type="ECO:0000313" key="1">
    <source>
        <dbReference type="EMBL" id="GAI53901.1"/>
    </source>
</evidence>
<protein>
    <recommendedName>
        <fullName evidence="2">Phage head morphogenesis domain-containing protein</fullName>
    </recommendedName>
</protein>
<organism evidence="1">
    <name type="scientific">marine sediment metagenome</name>
    <dbReference type="NCBI Taxonomy" id="412755"/>
    <lineage>
        <taxon>unclassified sequences</taxon>
        <taxon>metagenomes</taxon>
        <taxon>ecological metagenomes</taxon>
    </lineage>
</organism>
<dbReference type="EMBL" id="BARV01039088">
    <property type="protein sequence ID" value="GAI53901.1"/>
    <property type="molecule type" value="Genomic_DNA"/>
</dbReference>
<name>X1QGF7_9ZZZZ</name>
<comment type="caution">
    <text evidence="1">The sequence shown here is derived from an EMBL/GenBank/DDBJ whole genome shotgun (WGS) entry which is preliminary data.</text>
</comment>